<evidence type="ECO:0000313" key="1">
    <source>
        <dbReference type="EMBL" id="KYN43549.1"/>
    </source>
</evidence>
<dbReference type="EMBL" id="KQ981276">
    <property type="protein sequence ID" value="KYN43549.1"/>
    <property type="molecule type" value="Genomic_DNA"/>
</dbReference>
<accession>A0A195FUJ2</accession>
<name>A0A195FUJ2_9HYME</name>
<dbReference type="AlphaFoldDB" id="A0A195FUJ2"/>
<proteinExistence type="predicted"/>
<dbReference type="Proteomes" id="UP000078541">
    <property type="component" value="Unassembled WGS sequence"/>
</dbReference>
<sequence>ADRLLGGVISLDARTGTREDKEAVEVEEVERGSPDPAAIPIASLFDMRQFRPICHAP</sequence>
<evidence type="ECO:0000313" key="2">
    <source>
        <dbReference type="Proteomes" id="UP000078541"/>
    </source>
</evidence>
<feature type="non-terminal residue" evidence="1">
    <location>
        <position position="1"/>
    </location>
</feature>
<reference evidence="1 2" key="1">
    <citation type="submission" date="2016-03" db="EMBL/GenBank/DDBJ databases">
        <title>Trachymyrmex septentrionalis WGS genome.</title>
        <authorList>
            <person name="Nygaard S."/>
            <person name="Hu H."/>
            <person name="Boomsma J."/>
            <person name="Zhang G."/>
        </authorList>
    </citation>
    <scope>NUCLEOTIDE SEQUENCE [LARGE SCALE GENOMIC DNA]</scope>
    <source>
        <strain evidence="1">Tsep2-gDNA-1</strain>
        <tissue evidence="1">Whole body</tissue>
    </source>
</reference>
<gene>
    <name evidence="1" type="ORF">ALC56_01810</name>
</gene>
<protein>
    <submittedName>
        <fullName evidence="1">Uncharacterized protein</fullName>
    </submittedName>
</protein>
<organism evidence="1 2">
    <name type="scientific">Trachymyrmex septentrionalis</name>
    <dbReference type="NCBI Taxonomy" id="34720"/>
    <lineage>
        <taxon>Eukaryota</taxon>
        <taxon>Metazoa</taxon>
        <taxon>Ecdysozoa</taxon>
        <taxon>Arthropoda</taxon>
        <taxon>Hexapoda</taxon>
        <taxon>Insecta</taxon>
        <taxon>Pterygota</taxon>
        <taxon>Neoptera</taxon>
        <taxon>Endopterygota</taxon>
        <taxon>Hymenoptera</taxon>
        <taxon>Apocrita</taxon>
        <taxon>Aculeata</taxon>
        <taxon>Formicoidea</taxon>
        <taxon>Formicidae</taxon>
        <taxon>Myrmicinae</taxon>
        <taxon>Trachymyrmex</taxon>
    </lineage>
</organism>
<keyword evidence="2" id="KW-1185">Reference proteome</keyword>